<evidence type="ECO:0000313" key="4">
    <source>
        <dbReference type="Proteomes" id="UP000507470"/>
    </source>
</evidence>
<evidence type="ECO:0000256" key="2">
    <source>
        <dbReference type="SAM" id="SignalP"/>
    </source>
</evidence>
<feature type="region of interest" description="Disordered" evidence="1">
    <location>
        <begin position="30"/>
        <end position="82"/>
    </location>
</feature>
<dbReference type="OrthoDB" id="6189914at2759"/>
<evidence type="ECO:0000313" key="3">
    <source>
        <dbReference type="EMBL" id="CAC5421203.1"/>
    </source>
</evidence>
<keyword evidence="4" id="KW-1185">Reference proteome</keyword>
<dbReference type="Proteomes" id="UP000507470">
    <property type="component" value="Unassembled WGS sequence"/>
</dbReference>
<sequence length="316" mass="36219">MQLQNRILVLVVYVVSVQSQAYHPLPHHLQPLPPHHPLPPHLQPLPPHNPLPPHLQPIAPHIQPLPPHQLLPPHLKPLPPHKPLPLPHHVQPLPPHQYSPHHLQPVKVALKPPGRCVPPRDESVTKLKDVKLVGKYPAADISRYLRKSSRHFSRHVAQARRTASCHCNRHKLKSSHSTYGAPQHPPSRLSSQWIDTCPAVQNLFYFPKSTEFHGQHCWILRPWTRQYGGCPYVGCQQRSCLGVTAVQNILSWNKGLQAYQFQDHGLFYLVSETWTVNSPIQTSTTMLFLYDSKMLDEVLSVLIKRIIIMFVHFFLH</sequence>
<dbReference type="EMBL" id="CACVKT020009278">
    <property type="protein sequence ID" value="CAC5421203.1"/>
    <property type="molecule type" value="Genomic_DNA"/>
</dbReference>
<keyword evidence="2" id="KW-0732">Signal</keyword>
<feature type="compositionally biased region" description="Pro residues" evidence="1">
    <location>
        <begin position="31"/>
        <end position="55"/>
    </location>
</feature>
<protein>
    <submittedName>
        <fullName evidence="3">Uncharacterized protein</fullName>
    </submittedName>
</protein>
<feature type="signal peptide" evidence="2">
    <location>
        <begin position="1"/>
        <end position="19"/>
    </location>
</feature>
<gene>
    <name evidence="3" type="ORF">MCOR_53344</name>
</gene>
<evidence type="ECO:0000256" key="1">
    <source>
        <dbReference type="SAM" id="MobiDB-lite"/>
    </source>
</evidence>
<name>A0A6J8EMQ4_MYTCO</name>
<feature type="chain" id="PRO_5026946050" evidence="2">
    <location>
        <begin position="20"/>
        <end position="316"/>
    </location>
</feature>
<organism evidence="3 4">
    <name type="scientific">Mytilus coruscus</name>
    <name type="common">Sea mussel</name>
    <dbReference type="NCBI Taxonomy" id="42192"/>
    <lineage>
        <taxon>Eukaryota</taxon>
        <taxon>Metazoa</taxon>
        <taxon>Spiralia</taxon>
        <taxon>Lophotrochozoa</taxon>
        <taxon>Mollusca</taxon>
        <taxon>Bivalvia</taxon>
        <taxon>Autobranchia</taxon>
        <taxon>Pteriomorphia</taxon>
        <taxon>Mytilida</taxon>
        <taxon>Mytiloidea</taxon>
        <taxon>Mytilidae</taxon>
        <taxon>Mytilinae</taxon>
        <taxon>Mytilus</taxon>
    </lineage>
</organism>
<reference evidence="3 4" key="1">
    <citation type="submission" date="2020-06" db="EMBL/GenBank/DDBJ databases">
        <authorList>
            <person name="Li R."/>
            <person name="Bekaert M."/>
        </authorList>
    </citation>
    <scope>NUCLEOTIDE SEQUENCE [LARGE SCALE GENOMIC DNA]</scope>
    <source>
        <strain evidence="4">wild</strain>
    </source>
</reference>
<feature type="compositionally biased region" description="Pro residues" evidence="1">
    <location>
        <begin position="63"/>
        <end position="82"/>
    </location>
</feature>
<dbReference type="AlphaFoldDB" id="A0A6J8EMQ4"/>
<accession>A0A6J8EMQ4</accession>
<proteinExistence type="predicted"/>